<dbReference type="AlphaFoldDB" id="A0A167IM80"/>
<keyword evidence="2" id="KW-1185">Reference proteome</keyword>
<dbReference type="RefSeq" id="XP_018699779.1">
    <property type="nucleotide sequence ID" value="XM_018853035.1"/>
</dbReference>
<gene>
    <name evidence="1" type="ORF">ISF_09433</name>
</gene>
<evidence type="ECO:0000313" key="1">
    <source>
        <dbReference type="EMBL" id="OAA49221.1"/>
    </source>
</evidence>
<dbReference type="STRING" id="1081104.A0A167IM80"/>
<name>A0A167IM80_CORFA</name>
<sequence length="83" mass="9035">MASPSATVSSTPSKIPSKAEARFYAIIDHFGGDQPPPNTKHDRAALVRCTYDHALTDEAKDTVLKAFFGPIAMPPGQPRRLDR</sequence>
<accession>A0A167IM80</accession>
<proteinExistence type="predicted"/>
<comment type="caution">
    <text evidence="1">The sequence shown here is derived from an EMBL/GenBank/DDBJ whole genome shotgun (WGS) entry which is preliminary data.</text>
</comment>
<dbReference type="GeneID" id="30025725"/>
<reference evidence="1 2" key="1">
    <citation type="journal article" date="2016" name="Genome Biol. Evol.">
        <title>Divergent and convergent evolution of fungal pathogenicity.</title>
        <authorList>
            <person name="Shang Y."/>
            <person name="Xiao G."/>
            <person name="Zheng P."/>
            <person name="Cen K."/>
            <person name="Zhan S."/>
            <person name="Wang C."/>
        </authorList>
    </citation>
    <scope>NUCLEOTIDE SEQUENCE [LARGE SCALE GENOMIC DNA]</scope>
    <source>
        <strain evidence="1 2">ARSEF 2679</strain>
    </source>
</reference>
<evidence type="ECO:0000313" key="2">
    <source>
        <dbReference type="Proteomes" id="UP000076744"/>
    </source>
</evidence>
<dbReference type="OrthoDB" id="2104739at2759"/>
<dbReference type="Proteomes" id="UP000076744">
    <property type="component" value="Unassembled WGS sequence"/>
</dbReference>
<organism evidence="1 2">
    <name type="scientific">Cordyceps fumosorosea (strain ARSEF 2679)</name>
    <name type="common">Isaria fumosorosea</name>
    <dbReference type="NCBI Taxonomy" id="1081104"/>
    <lineage>
        <taxon>Eukaryota</taxon>
        <taxon>Fungi</taxon>
        <taxon>Dikarya</taxon>
        <taxon>Ascomycota</taxon>
        <taxon>Pezizomycotina</taxon>
        <taxon>Sordariomycetes</taxon>
        <taxon>Hypocreomycetidae</taxon>
        <taxon>Hypocreales</taxon>
        <taxon>Cordycipitaceae</taxon>
        <taxon>Cordyceps</taxon>
    </lineage>
</organism>
<protein>
    <submittedName>
        <fullName evidence="1">Uncharacterized protein</fullName>
    </submittedName>
</protein>
<dbReference type="EMBL" id="AZHB01000049">
    <property type="protein sequence ID" value="OAA49221.1"/>
    <property type="molecule type" value="Genomic_DNA"/>
</dbReference>